<sequence length="57" mass="6429">MATGLSMLDRLTGRNSTLEVKRFTTLEDVTFQNREKKLGCDGPRARFDLACTRAVHT</sequence>
<evidence type="ECO:0000313" key="1">
    <source>
        <dbReference type="EMBL" id="TBU30180.1"/>
    </source>
</evidence>
<protein>
    <submittedName>
        <fullName evidence="1">Uncharacterized protein</fullName>
    </submittedName>
</protein>
<dbReference type="Proteomes" id="UP000292957">
    <property type="component" value="Unassembled WGS sequence"/>
</dbReference>
<proteinExistence type="predicted"/>
<dbReference type="AlphaFoldDB" id="A0A4Q9MQT7"/>
<dbReference type="EMBL" id="ML143407">
    <property type="protein sequence ID" value="TBU30180.1"/>
    <property type="molecule type" value="Genomic_DNA"/>
</dbReference>
<gene>
    <name evidence="1" type="ORF">BD311DRAFT_830922</name>
</gene>
<accession>A0A4Q9MQT7</accession>
<reference evidence="1" key="1">
    <citation type="submission" date="2019-01" db="EMBL/GenBank/DDBJ databases">
        <title>Draft genome sequences of three monokaryotic isolates of the white-rot basidiomycete fungus Dichomitus squalens.</title>
        <authorList>
            <consortium name="DOE Joint Genome Institute"/>
            <person name="Lopez S.C."/>
            <person name="Andreopoulos B."/>
            <person name="Pangilinan J."/>
            <person name="Lipzen A."/>
            <person name="Riley R."/>
            <person name="Ahrendt S."/>
            <person name="Ng V."/>
            <person name="Barry K."/>
            <person name="Daum C."/>
            <person name="Grigoriev I.V."/>
            <person name="Hilden K.S."/>
            <person name="Makela M.R."/>
            <person name="de Vries R.P."/>
        </authorList>
    </citation>
    <scope>NUCLEOTIDE SEQUENCE [LARGE SCALE GENOMIC DNA]</scope>
    <source>
        <strain evidence="1">OM18370.1</strain>
    </source>
</reference>
<name>A0A4Q9MQT7_9APHY</name>
<organism evidence="1">
    <name type="scientific">Dichomitus squalens</name>
    <dbReference type="NCBI Taxonomy" id="114155"/>
    <lineage>
        <taxon>Eukaryota</taxon>
        <taxon>Fungi</taxon>
        <taxon>Dikarya</taxon>
        <taxon>Basidiomycota</taxon>
        <taxon>Agaricomycotina</taxon>
        <taxon>Agaricomycetes</taxon>
        <taxon>Polyporales</taxon>
        <taxon>Polyporaceae</taxon>
        <taxon>Dichomitus</taxon>
    </lineage>
</organism>